<keyword evidence="3" id="KW-1185">Reference proteome</keyword>
<gene>
    <name evidence="2" type="ORF">BP00DRAFT_489340</name>
</gene>
<dbReference type="AlphaFoldDB" id="A0A2V5HUT5"/>
<evidence type="ECO:0008006" key="4">
    <source>
        <dbReference type="Google" id="ProtNLM"/>
    </source>
</evidence>
<proteinExistence type="predicted"/>
<keyword evidence="1" id="KW-1133">Transmembrane helix</keyword>
<evidence type="ECO:0000313" key="2">
    <source>
        <dbReference type="EMBL" id="PYI27581.1"/>
    </source>
</evidence>
<accession>A0A2V5HUT5</accession>
<sequence length="615" mass="67628">MFPHRMSVSRIAGSNRPLRLPVPHSSHHVIRRPFTQTSRQLVLAPPPSRPQLDFLTPTSTSLPLPPLSIHLRRHVARLISTESRNYYRRRISGSLKLALSFTAILLLFNVVQIGVNQAELEHQWPTPDEWSWKNRWRLRSAQAHQNPEKIGKLMTDWAMVRSFLRDLLEQLEDPEGEGKGIVDQAEGGFLVDGVGKTGFDITAKSEPWRRGYYQALMGAAKAAESLEGWMTDRKQLISAPAEYVVGPSNPRPKPMPTKQKKVLHEADCEPASPPPQSFYVKILTTRGFTTGQKVEAALAYADWLAYKGLAATADEVYQWAMDIAVSGSTSASDHQPIVDPQTGILRNDGQHFPSENILRVSTAQAVHQARQGHLPAALSIFTSVLKARRSIPAGVGEPTTAYTPTLPRSPDPFRSFFNKLQTTLRPAAYPPPPPTGDAPPARTPATVCDQAALMTYIGEILFASSSQESGLAWTRDAVDMAEATLLELAAAGSGSGSDPEPVANARCADCLRVGLANWKSMVNQLIARAEQEEDEAVEQAAHQRTSSSSSWSSWLPLRGGGSSSSSASLVQQKILARKRWEAEGMILDERRARLDWLVEDYSPYEGLAPNASLFT</sequence>
<name>A0A2V5HUT5_9EURO</name>
<evidence type="ECO:0000256" key="1">
    <source>
        <dbReference type="SAM" id="Phobius"/>
    </source>
</evidence>
<keyword evidence="1" id="KW-0472">Membrane</keyword>
<evidence type="ECO:0000313" key="3">
    <source>
        <dbReference type="Proteomes" id="UP000248817"/>
    </source>
</evidence>
<keyword evidence="1" id="KW-0812">Transmembrane</keyword>
<dbReference type="Proteomes" id="UP000248817">
    <property type="component" value="Unassembled WGS sequence"/>
</dbReference>
<organism evidence="2 3">
    <name type="scientific">Aspergillus indologenus CBS 114.80</name>
    <dbReference type="NCBI Taxonomy" id="1450541"/>
    <lineage>
        <taxon>Eukaryota</taxon>
        <taxon>Fungi</taxon>
        <taxon>Dikarya</taxon>
        <taxon>Ascomycota</taxon>
        <taxon>Pezizomycotina</taxon>
        <taxon>Eurotiomycetes</taxon>
        <taxon>Eurotiomycetidae</taxon>
        <taxon>Eurotiales</taxon>
        <taxon>Aspergillaceae</taxon>
        <taxon>Aspergillus</taxon>
        <taxon>Aspergillus subgen. Circumdati</taxon>
    </lineage>
</organism>
<feature type="transmembrane region" description="Helical" evidence="1">
    <location>
        <begin position="97"/>
        <end position="115"/>
    </location>
</feature>
<protein>
    <recommendedName>
        <fullName evidence="4">MFS maltose permease</fullName>
    </recommendedName>
</protein>
<dbReference type="EMBL" id="KZ825566">
    <property type="protein sequence ID" value="PYI27581.1"/>
    <property type="molecule type" value="Genomic_DNA"/>
</dbReference>
<reference evidence="2 3" key="1">
    <citation type="submission" date="2018-02" db="EMBL/GenBank/DDBJ databases">
        <title>The genomes of Aspergillus section Nigri reveals drivers in fungal speciation.</title>
        <authorList>
            <consortium name="DOE Joint Genome Institute"/>
            <person name="Vesth T.C."/>
            <person name="Nybo J."/>
            <person name="Theobald S."/>
            <person name="Brandl J."/>
            <person name="Frisvad J.C."/>
            <person name="Nielsen K.F."/>
            <person name="Lyhne E.K."/>
            <person name="Kogle M.E."/>
            <person name="Kuo A."/>
            <person name="Riley R."/>
            <person name="Clum A."/>
            <person name="Nolan M."/>
            <person name="Lipzen A."/>
            <person name="Salamov A."/>
            <person name="Henrissat B."/>
            <person name="Wiebenga A."/>
            <person name="De vries R.P."/>
            <person name="Grigoriev I.V."/>
            <person name="Mortensen U.H."/>
            <person name="Andersen M.R."/>
            <person name="Baker S.E."/>
        </authorList>
    </citation>
    <scope>NUCLEOTIDE SEQUENCE [LARGE SCALE GENOMIC DNA]</scope>
    <source>
        <strain evidence="2 3">CBS 114.80</strain>
    </source>
</reference>